<name>A0A6A6SNF6_9PLEO</name>
<reference evidence="1" key="1">
    <citation type="journal article" date="2020" name="Stud. Mycol.">
        <title>101 Dothideomycetes genomes: a test case for predicting lifestyles and emergence of pathogens.</title>
        <authorList>
            <person name="Haridas S."/>
            <person name="Albert R."/>
            <person name="Binder M."/>
            <person name="Bloem J."/>
            <person name="Labutti K."/>
            <person name="Salamov A."/>
            <person name="Andreopoulos B."/>
            <person name="Baker S."/>
            <person name="Barry K."/>
            <person name="Bills G."/>
            <person name="Bluhm B."/>
            <person name="Cannon C."/>
            <person name="Castanera R."/>
            <person name="Culley D."/>
            <person name="Daum C."/>
            <person name="Ezra D."/>
            <person name="Gonzalez J."/>
            <person name="Henrissat B."/>
            <person name="Kuo A."/>
            <person name="Liang C."/>
            <person name="Lipzen A."/>
            <person name="Lutzoni F."/>
            <person name="Magnuson J."/>
            <person name="Mondo S."/>
            <person name="Nolan M."/>
            <person name="Ohm R."/>
            <person name="Pangilinan J."/>
            <person name="Park H.-J."/>
            <person name="Ramirez L."/>
            <person name="Alfaro M."/>
            <person name="Sun H."/>
            <person name="Tritt A."/>
            <person name="Yoshinaga Y."/>
            <person name="Zwiers L.-H."/>
            <person name="Turgeon B."/>
            <person name="Goodwin S."/>
            <person name="Spatafora J."/>
            <person name="Crous P."/>
            <person name="Grigoriev I."/>
        </authorList>
    </citation>
    <scope>NUCLEOTIDE SEQUENCE</scope>
    <source>
        <strain evidence="1">CBS 122681</strain>
    </source>
</reference>
<evidence type="ECO:0000313" key="2">
    <source>
        <dbReference type="Proteomes" id="UP000799324"/>
    </source>
</evidence>
<dbReference type="OrthoDB" id="3813486at2759"/>
<accession>A0A6A6SNF6</accession>
<gene>
    <name evidence="1" type="ORF">K491DRAFT_722826</name>
</gene>
<evidence type="ECO:0000313" key="1">
    <source>
        <dbReference type="EMBL" id="KAF2648143.1"/>
    </source>
</evidence>
<sequence length="231" mass="26883">MATPQRCSLLGIPSELRLEIYDHIVSTTVELKVVRSDYRNIRLVCRELKEEFDDEMVKAIANFVAAVVQQSSPHEKCRLQIEKPRTYVESQHLKINISRDFLCSQVRGWCFNAIRPLADLLSGFHHAHSISMDVECHGITRDANWPAFSRLSELIFFTEMLRDQRLDRIGKLGKDDMQRDRQMLELTGGESLPHIVETIIDDLDFKPFWKIAEWRTKQQDGTAVQCLIWKI</sequence>
<dbReference type="AlphaFoldDB" id="A0A6A6SNF6"/>
<dbReference type="Proteomes" id="UP000799324">
    <property type="component" value="Unassembled WGS sequence"/>
</dbReference>
<organism evidence="1 2">
    <name type="scientific">Lophiostoma macrostomum CBS 122681</name>
    <dbReference type="NCBI Taxonomy" id="1314788"/>
    <lineage>
        <taxon>Eukaryota</taxon>
        <taxon>Fungi</taxon>
        <taxon>Dikarya</taxon>
        <taxon>Ascomycota</taxon>
        <taxon>Pezizomycotina</taxon>
        <taxon>Dothideomycetes</taxon>
        <taxon>Pleosporomycetidae</taxon>
        <taxon>Pleosporales</taxon>
        <taxon>Lophiostomataceae</taxon>
        <taxon>Lophiostoma</taxon>
    </lineage>
</organism>
<dbReference type="EMBL" id="MU004555">
    <property type="protein sequence ID" value="KAF2648143.1"/>
    <property type="molecule type" value="Genomic_DNA"/>
</dbReference>
<protein>
    <submittedName>
        <fullName evidence="1">Uncharacterized protein</fullName>
    </submittedName>
</protein>
<keyword evidence="2" id="KW-1185">Reference proteome</keyword>
<proteinExistence type="predicted"/>